<keyword evidence="4" id="KW-1003">Cell membrane</keyword>
<dbReference type="NCBIfam" id="TIGR01727">
    <property type="entry name" value="oligo_HPY"/>
    <property type="match status" value="1"/>
</dbReference>
<organism evidence="9 10">
    <name type="scientific">Paenibacillus oralis</name>
    <dbReference type="NCBI Taxonomy" id="2490856"/>
    <lineage>
        <taxon>Bacteria</taxon>
        <taxon>Bacillati</taxon>
        <taxon>Bacillota</taxon>
        <taxon>Bacilli</taxon>
        <taxon>Bacillales</taxon>
        <taxon>Paenibacillaceae</taxon>
        <taxon>Paenibacillus</taxon>
    </lineage>
</organism>
<dbReference type="AlphaFoldDB" id="A0A3P3UB34"/>
<sequence>MEAALLELRDLQVDFSAGKTSYPALQNISFHLREREVLGIVGESGCGKSLTSLSVMGLLPKGAAVSGGDILLGGKSLRELSEEDWCRIRGKQAAMIFQDPMTALNPLVPVGRQIAETALTHLPVSRKEAGRLALEMMERVGLPRAERLFREYPHQLSGGMRQRVMIATALICRPQLLIADEPTTALDVTIQAQILDLLRSMKAETGAAMIFISHDLGVIREMSDRVIVMYAGYVVEEAPVQELLERPQHPYTAGLLHSIPDIGHKGKPLYTIPGRVPSLAERQGGCPFAGRCPHTERVCETLVPQLERRADNHLVRCHLPAAGMGVDR</sequence>
<evidence type="ECO:0000256" key="5">
    <source>
        <dbReference type="ARBA" id="ARBA00022741"/>
    </source>
</evidence>
<proteinExistence type="inferred from homology"/>
<keyword evidence="10" id="KW-1185">Reference proteome</keyword>
<evidence type="ECO:0000313" key="9">
    <source>
        <dbReference type="EMBL" id="RRJ66818.1"/>
    </source>
</evidence>
<evidence type="ECO:0000256" key="3">
    <source>
        <dbReference type="ARBA" id="ARBA00022448"/>
    </source>
</evidence>
<keyword evidence="7" id="KW-0472">Membrane</keyword>
<dbReference type="PANTHER" id="PTHR43297:SF2">
    <property type="entry name" value="DIPEPTIDE TRANSPORT ATP-BINDING PROTEIN DPPD"/>
    <property type="match status" value="1"/>
</dbReference>
<dbReference type="GO" id="GO:0015833">
    <property type="term" value="P:peptide transport"/>
    <property type="evidence" value="ECO:0007669"/>
    <property type="project" value="InterPro"/>
</dbReference>
<comment type="similarity">
    <text evidence="2">Belongs to the ABC transporter superfamily.</text>
</comment>
<dbReference type="CDD" id="cd03257">
    <property type="entry name" value="ABC_NikE_OppD_transporters"/>
    <property type="match status" value="1"/>
</dbReference>
<evidence type="ECO:0000259" key="8">
    <source>
        <dbReference type="PROSITE" id="PS50893"/>
    </source>
</evidence>
<dbReference type="PROSITE" id="PS00211">
    <property type="entry name" value="ABC_TRANSPORTER_1"/>
    <property type="match status" value="1"/>
</dbReference>
<evidence type="ECO:0000313" key="10">
    <source>
        <dbReference type="Proteomes" id="UP000267017"/>
    </source>
</evidence>
<dbReference type="RefSeq" id="WP_128634603.1">
    <property type="nucleotide sequence ID" value="NZ_RRCN01000001.1"/>
</dbReference>
<dbReference type="InterPro" id="IPR003439">
    <property type="entry name" value="ABC_transporter-like_ATP-bd"/>
</dbReference>
<evidence type="ECO:0000256" key="2">
    <source>
        <dbReference type="ARBA" id="ARBA00005417"/>
    </source>
</evidence>
<dbReference type="InterPro" id="IPR027417">
    <property type="entry name" value="P-loop_NTPase"/>
</dbReference>
<dbReference type="EMBL" id="RRCN01000001">
    <property type="protein sequence ID" value="RRJ66818.1"/>
    <property type="molecule type" value="Genomic_DNA"/>
</dbReference>
<dbReference type="Pfam" id="PF00005">
    <property type="entry name" value="ABC_tran"/>
    <property type="match status" value="1"/>
</dbReference>
<dbReference type="Pfam" id="PF08352">
    <property type="entry name" value="oligo_HPY"/>
    <property type="match status" value="1"/>
</dbReference>
<comment type="caution">
    <text evidence="9">The sequence shown here is derived from an EMBL/GenBank/DDBJ whole genome shotgun (WGS) entry which is preliminary data.</text>
</comment>
<protein>
    <submittedName>
        <fullName evidence="9">ABC transporter ATP-binding protein</fullName>
    </submittedName>
</protein>
<dbReference type="InterPro" id="IPR013563">
    <property type="entry name" value="Oligopep_ABC_C"/>
</dbReference>
<dbReference type="OrthoDB" id="9802264at2"/>
<feature type="domain" description="ABC transporter" evidence="8">
    <location>
        <begin position="8"/>
        <end position="256"/>
    </location>
</feature>
<gene>
    <name evidence="9" type="ORF">EHV15_30735</name>
</gene>
<keyword evidence="5" id="KW-0547">Nucleotide-binding</keyword>
<dbReference type="GO" id="GO:0005886">
    <property type="term" value="C:plasma membrane"/>
    <property type="evidence" value="ECO:0007669"/>
    <property type="project" value="UniProtKB-SubCell"/>
</dbReference>
<evidence type="ECO:0000256" key="4">
    <source>
        <dbReference type="ARBA" id="ARBA00022475"/>
    </source>
</evidence>
<keyword evidence="3" id="KW-0813">Transport</keyword>
<keyword evidence="6 9" id="KW-0067">ATP-binding</keyword>
<reference evidence="9 10" key="1">
    <citation type="submission" date="2018-11" db="EMBL/GenBank/DDBJ databases">
        <title>Genome sequencing of Paenibacillus sp. KCOM 3021 (= ChDC PVNT-B20).</title>
        <authorList>
            <person name="Kook J.-K."/>
            <person name="Park S.-N."/>
            <person name="Lim Y.K."/>
        </authorList>
    </citation>
    <scope>NUCLEOTIDE SEQUENCE [LARGE SCALE GENOMIC DNA]</scope>
    <source>
        <strain evidence="9 10">KCOM 3021</strain>
    </source>
</reference>
<dbReference type="SMART" id="SM00382">
    <property type="entry name" value="AAA"/>
    <property type="match status" value="1"/>
</dbReference>
<dbReference type="GO" id="GO:0005524">
    <property type="term" value="F:ATP binding"/>
    <property type="evidence" value="ECO:0007669"/>
    <property type="project" value="UniProtKB-KW"/>
</dbReference>
<dbReference type="Gene3D" id="3.40.50.300">
    <property type="entry name" value="P-loop containing nucleotide triphosphate hydrolases"/>
    <property type="match status" value="1"/>
</dbReference>
<name>A0A3P3UB34_9BACL</name>
<dbReference type="GO" id="GO:0016887">
    <property type="term" value="F:ATP hydrolysis activity"/>
    <property type="evidence" value="ECO:0007669"/>
    <property type="project" value="InterPro"/>
</dbReference>
<dbReference type="Proteomes" id="UP000267017">
    <property type="component" value="Unassembled WGS sequence"/>
</dbReference>
<dbReference type="PROSITE" id="PS50893">
    <property type="entry name" value="ABC_TRANSPORTER_2"/>
    <property type="match status" value="1"/>
</dbReference>
<evidence type="ECO:0000256" key="7">
    <source>
        <dbReference type="ARBA" id="ARBA00023136"/>
    </source>
</evidence>
<comment type="subcellular location">
    <subcellularLocation>
        <location evidence="1">Cell membrane</location>
        <topology evidence="1">Peripheral membrane protein</topology>
    </subcellularLocation>
</comment>
<dbReference type="PANTHER" id="PTHR43297">
    <property type="entry name" value="OLIGOPEPTIDE TRANSPORT ATP-BINDING PROTEIN APPD"/>
    <property type="match status" value="1"/>
</dbReference>
<dbReference type="InterPro" id="IPR017871">
    <property type="entry name" value="ABC_transporter-like_CS"/>
</dbReference>
<evidence type="ECO:0000256" key="6">
    <source>
        <dbReference type="ARBA" id="ARBA00022840"/>
    </source>
</evidence>
<dbReference type="InterPro" id="IPR050388">
    <property type="entry name" value="ABC_Ni/Peptide_Import"/>
</dbReference>
<dbReference type="SUPFAM" id="SSF52540">
    <property type="entry name" value="P-loop containing nucleoside triphosphate hydrolases"/>
    <property type="match status" value="1"/>
</dbReference>
<accession>A0A3P3UB34</accession>
<dbReference type="InterPro" id="IPR003593">
    <property type="entry name" value="AAA+_ATPase"/>
</dbReference>
<dbReference type="FunFam" id="3.40.50.300:FF:000016">
    <property type="entry name" value="Oligopeptide ABC transporter ATP-binding component"/>
    <property type="match status" value="1"/>
</dbReference>
<evidence type="ECO:0000256" key="1">
    <source>
        <dbReference type="ARBA" id="ARBA00004202"/>
    </source>
</evidence>